<dbReference type="Gene3D" id="6.10.10.10">
    <property type="entry name" value="Flagellar export chaperone, C-terminal domain"/>
    <property type="match status" value="1"/>
</dbReference>
<dbReference type="NCBIfam" id="NF006468">
    <property type="entry name" value="PRK08869.1-3"/>
    <property type="match status" value="1"/>
</dbReference>
<dbReference type="NCBIfam" id="NF006469">
    <property type="entry name" value="PRK08869.1-4"/>
    <property type="match status" value="1"/>
</dbReference>
<dbReference type="Pfam" id="PF00700">
    <property type="entry name" value="Flagellin_C"/>
    <property type="match status" value="1"/>
</dbReference>
<dbReference type="GO" id="GO:0009288">
    <property type="term" value="C:bacterial-type flagellum"/>
    <property type="evidence" value="ECO:0007669"/>
    <property type="project" value="UniProtKB-SubCell"/>
</dbReference>
<keyword evidence="2 5" id="KW-0964">Secreted</keyword>
<dbReference type="Gene3D" id="3.30.70.2120">
    <property type="match status" value="1"/>
</dbReference>
<evidence type="ECO:0000259" key="7">
    <source>
        <dbReference type="Pfam" id="PF00700"/>
    </source>
</evidence>
<dbReference type="EMBL" id="FXXI01000002">
    <property type="protein sequence ID" value="SMS00449.1"/>
    <property type="molecule type" value="Genomic_DNA"/>
</dbReference>
<dbReference type="SUPFAM" id="SSF64518">
    <property type="entry name" value="Phase 1 flagellin"/>
    <property type="match status" value="1"/>
</dbReference>
<dbReference type="InterPro" id="IPR001492">
    <property type="entry name" value="Flagellin"/>
</dbReference>
<evidence type="ECO:0000256" key="4">
    <source>
        <dbReference type="ARBA" id="ARBA00023143"/>
    </source>
</evidence>
<proteinExistence type="inferred from homology"/>
<evidence type="ECO:0000259" key="6">
    <source>
        <dbReference type="Pfam" id="PF00669"/>
    </source>
</evidence>
<gene>
    <name evidence="8" type="primary">flaD_1</name>
    <name evidence="8" type="ORF">VIM7927_01715</name>
</gene>
<dbReference type="PANTHER" id="PTHR42792">
    <property type="entry name" value="FLAGELLIN"/>
    <property type="match status" value="1"/>
</dbReference>
<dbReference type="GO" id="GO:0005198">
    <property type="term" value="F:structural molecule activity"/>
    <property type="evidence" value="ECO:0007669"/>
    <property type="project" value="UniProtKB-UniRule"/>
</dbReference>
<keyword evidence="8" id="KW-0282">Flagellum</keyword>
<dbReference type="InterPro" id="IPR042187">
    <property type="entry name" value="Flagellin_C_sub2"/>
</dbReference>
<dbReference type="InterPro" id="IPR046358">
    <property type="entry name" value="Flagellin_C"/>
</dbReference>
<evidence type="ECO:0000256" key="5">
    <source>
        <dbReference type="RuleBase" id="RU362073"/>
    </source>
</evidence>
<feature type="domain" description="Flagellin C-terminal" evidence="7">
    <location>
        <begin position="322"/>
        <end position="406"/>
    </location>
</feature>
<keyword evidence="4 5" id="KW-0975">Bacterial flagellum</keyword>
<reference evidence="8 9" key="1">
    <citation type="submission" date="2017-05" db="EMBL/GenBank/DDBJ databases">
        <authorList>
            <person name="Song R."/>
            <person name="Chenine A.L."/>
            <person name="Ruprecht R.M."/>
        </authorList>
    </citation>
    <scope>NUCLEOTIDE SEQUENCE [LARGE SCALE GENOMIC DNA]</scope>
    <source>
        <strain evidence="8 9">CECT 7927</strain>
    </source>
</reference>
<comment type="function">
    <text evidence="5">Flagellin is the subunit protein which polymerizes to form the filaments of bacterial flagella.</text>
</comment>
<evidence type="ECO:0000256" key="2">
    <source>
        <dbReference type="ARBA" id="ARBA00022525"/>
    </source>
</evidence>
<dbReference type="Pfam" id="PF00669">
    <property type="entry name" value="Flagellin_N"/>
    <property type="match status" value="1"/>
</dbReference>
<comment type="subcellular location">
    <subcellularLocation>
        <location evidence="5">Secreted</location>
    </subcellularLocation>
    <subcellularLocation>
        <location evidence="5">Bacterial flagellum</location>
    </subcellularLocation>
</comment>
<dbReference type="PRINTS" id="PR00207">
    <property type="entry name" value="FLAGELLIN"/>
</dbReference>
<keyword evidence="8" id="KW-0969">Cilium</keyword>
<keyword evidence="8" id="KW-0966">Cell projection</keyword>
<dbReference type="Pfam" id="PF07196">
    <property type="entry name" value="Flagellin_IN"/>
    <property type="match status" value="1"/>
</dbReference>
<dbReference type="InterPro" id="IPR001029">
    <property type="entry name" value="Flagellin_N"/>
</dbReference>
<accession>A0A1Y6IS01</accession>
<dbReference type="GO" id="GO:0005576">
    <property type="term" value="C:extracellular region"/>
    <property type="evidence" value="ECO:0007669"/>
    <property type="project" value="UniProtKB-SubCell"/>
</dbReference>
<keyword evidence="3" id="KW-0175">Coiled coil</keyword>
<dbReference type="NCBIfam" id="NF006466">
    <property type="entry name" value="PRK08869.1-1"/>
    <property type="match status" value="1"/>
</dbReference>
<evidence type="ECO:0000256" key="1">
    <source>
        <dbReference type="ARBA" id="ARBA00005709"/>
    </source>
</evidence>
<name>A0A1Y6IS01_9VIBR</name>
<evidence type="ECO:0000313" key="9">
    <source>
        <dbReference type="Proteomes" id="UP000196125"/>
    </source>
</evidence>
<sequence>MTGPERPVFLAKDITENTDRGEILSDLGEFMAITVNTNISALLAQHYVNQANNAWSQAMERLSSGYRINHAKDDAAGLQISNRLSTQMRGLDVAVRNANDGISIMQTAEGAMQESTSLLQRMRDLALQSANGSNSKADRQALQEEYVALNDELNRIAETTSFGGRKLLNGTFGTSSFQIGASSGEAVQLSLSNMRTDTLDMGGFSYLSVRVPPPGWQVQPEQNQLTMRFVDASGEERQIDIEAKRGDDIEQLATYINGQTDLVSASVNERGQLQIFMAGKETSGTIDFSGSLASELQMEVMGYESVANLNISQAGGAQRAVSVLDTALSFVDKNRAELGAFQNRFGHAIQNLDNIHENLSASRSRIRDTDYAREATQNMKQLILQRVSMSILAQAKRQPNMALYLLR</sequence>
<dbReference type="AlphaFoldDB" id="A0A1Y6IS01"/>
<organism evidence="8 9">
    <name type="scientific">Vibrio mangrovi</name>
    <dbReference type="NCBI Taxonomy" id="474394"/>
    <lineage>
        <taxon>Bacteria</taxon>
        <taxon>Pseudomonadati</taxon>
        <taxon>Pseudomonadota</taxon>
        <taxon>Gammaproteobacteria</taxon>
        <taxon>Vibrionales</taxon>
        <taxon>Vibrionaceae</taxon>
        <taxon>Vibrio</taxon>
    </lineage>
</organism>
<comment type="similarity">
    <text evidence="1 5">Belongs to the bacterial flagellin family.</text>
</comment>
<feature type="domain" description="Flagellin N-terminal" evidence="6">
    <location>
        <begin position="35"/>
        <end position="171"/>
    </location>
</feature>
<evidence type="ECO:0000256" key="3">
    <source>
        <dbReference type="ARBA" id="ARBA00023054"/>
    </source>
</evidence>
<evidence type="ECO:0000313" key="8">
    <source>
        <dbReference type="EMBL" id="SMS00449.1"/>
    </source>
</evidence>
<dbReference type="Gene3D" id="1.20.1330.10">
    <property type="entry name" value="f41 fragment of flagellin, N-terminal domain"/>
    <property type="match status" value="1"/>
</dbReference>
<protein>
    <recommendedName>
        <fullName evidence="5">Flagellin</fullName>
    </recommendedName>
</protein>
<dbReference type="Proteomes" id="UP000196125">
    <property type="component" value="Unassembled WGS sequence"/>
</dbReference>
<dbReference type="InterPro" id="IPR010810">
    <property type="entry name" value="Flagellin_hook_IN_motif"/>
</dbReference>
<dbReference type="PANTHER" id="PTHR42792:SF2">
    <property type="entry name" value="FLAGELLIN"/>
    <property type="match status" value="1"/>
</dbReference>